<protein>
    <submittedName>
        <fullName evidence="3">Pyrroline-5-carboxylate reductase</fullName>
    </submittedName>
</protein>
<sequence length="260" mass="28559">MSRATVVHVNTVKLAEDSYTRMMQEKYLACVVLRMRQIKPFSSNDPLSLLKRKLHFSSVLRQIKKKDEFPYKVGFIGAGNMAKAIGFSSLDSGLLTPSQMIVSDPTPSQFEPWKARKVATTDENVEVVSFADIILIAAPPQHFDHVISSLQDPRLSTDHQKCFVSTLVGKTVRALEEALNSVTGLKVNPQVIRVTPNTPAMVGAGCSIMVCDETASYTKPVLQLLKASGSCEIISEEWMNACSATSGSGPAYIYLVFRIE</sequence>
<evidence type="ECO:0000313" key="3">
    <source>
        <dbReference type="EMBL" id="BES92580.1"/>
    </source>
</evidence>
<feature type="domain" description="Pyrroline-5-carboxylate reductase catalytic N-terminal" evidence="2">
    <location>
        <begin position="72"/>
        <end position="168"/>
    </location>
</feature>
<dbReference type="PANTHER" id="PTHR11645:SF69">
    <property type="entry name" value="PYRROLINE-5-CARBOXYLATE REDUCTASE"/>
    <property type="match status" value="1"/>
</dbReference>
<dbReference type="Pfam" id="PF03807">
    <property type="entry name" value="F420_oxidored"/>
    <property type="match status" value="1"/>
</dbReference>
<accession>A0ABN7ANV0</accession>
<name>A0ABN7ANV0_9HEMI</name>
<gene>
    <name evidence="3" type="ORF">NTJ_05390</name>
</gene>
<dbReference type="Proteomes" id="UP001307889">
    <property type="component" value="Chromosome 3"/>
</dbReference>
<evidence type="ECO:0000256" key="1">
    <source>
        <dbReference type="ARBA" id="ARBA00005525"/>
    </source>
</evidence>
<dbReference type="EMBL" id="AP028911">
    <property type="protein sequence ID" value="BES92580.1"/>
    <property type="molecule type" value="Genomic_DNA"/>
</dbReference>
<reference evidence="3 4" key="1">
    <citation type="submission" date="2023-09" db="EMBL/GenBank/DDBJ databases">
        <title>Nesidiocoris tenuis whole genome shotgun sequence.</title>
        <authorList>
            <person name="Shibata T."/>
            <person name="Shimoda M."/>
            <person name="Kobayashi T."/>
            <person name="Uehara T."/>
        </authorList>
    </citation>
    <scope>NUCLEOTIDE SEQUENCE [LARGE SCALE GENOMIC DNA]</scope>
    <source>
        <strain evidence="3 4">Japan</strain>
    </source>
</reference>
<dbReference type="SUPFAM" id="SSF51735">
    <property type="entry name" value="NAD(P)-binding Rossmann-fold domains"/>
    <property type="match status" value="1"/>
</dbReference>
<comment type="similarity">
    <text evidence="1">Belongs to the pyrroline-5-carboxylate reductase family.</text>
</comment>
<dbReference type="InterPro" id="IPR036291">
    <property type="entry name" value="NAD(P)-bd_dom_sf"/>
</dbReference>
<organism evidence="3 4">
    <name type="scientific">Nesidiocoris tenuis</name>
    <dbReference type="NCBI Taxonomy" id="355587"/>
    <lineage>
        <taxon>Eukaryota</taxon>
        <taxon>Metazoa</taxon>
        <taxon>Ecdysozoa</taxon>
        <taxon>Arthropoda</taxon>
        <taxon>Hexapoda</taxon>
        <taxon>Insecta</taxon>
        <taxon>Pterygota</taxon>
        <taxon>Neoptera</taxon>
        <taxon>Paraneoptera</taxon>
        <taxon>Hemiptera</taxon>
        <taxon>Heteroptera</taxon>
        <taxon>Panheteroptera</taxon>
        <taxon>Cimicomorpha</taxon>
        <taxon>Miridae</taxon>
        <taxon>Dicyphina</taxon>
        <taxon>Nesidiocoris</taxon>
    </lineage>
</organism>
<keyword evidence="4" id="KW-1185">Reference proteome</keyword>
<evidence type="ECO:0000313" key="4">
    <source>
        <dbReference type="Proteomes" id="UP001307889"/>
    </source>
</evidence>
<evidence type="ECO:0000259" key="2">
    <source>
        <dbReference type="Pfam" id="PF03807"/>
    </source>
</evidence>
<dbReference type="Gene3D" id="3.40.50.720">
    <property type="entry name" value="NAD(P)-binding Rossmann-like Domain"/>
    <property type="match status" value="1"/>
</dbReference>
<proteinExistence type="inferred from homology"/>
<dbReference type="PANTHER" id="PTHR11645">
    <property type="entry name" value="PYRROLINE-5-CARBOXYLATE REDUCTASE"/>
    <property type="match status" value="1"/>
</dbReference>
<dbReference type="InterPro" id="IPR028939">
    <property type="entry name" value="P5C_Rdtase_cat_N"/>
</dbReference>